<dbReference type="Gene3D" id="3.40.50.880">
    <property type="match status" value="1"/>
</dbReference>
<proteinExistence type="predicted"/>
<evidence type="ECO:0000313" key="5">
    <source>
        <dbReference type="Proteomes" id="UP000595332"/>
    </source>
</evidence>
<dbReference type="KEGG" id="njp:NEJAP_3098"/>
<dbReference type="InterPro" id="IPR029062">
    <property type="entry name" value="Class_I_gatase-like"/>
</dbReference>
<dbReference type="InterPro" id="IPR052158">
    <property type="entry name" value="INH-QAR"/>
</dbReference>
<gene>
    <name evidence="4" type="ORF">NEJAP_3098</name>
</gene>
<organism evidence="4 5">
    <name type="scientific">Neptunomonas japonica JAMM 1380</name>
    <dbReference type="NCBI Taxonomy" id="1441457"/>
    <lineage>
        <taxon>Bacteria</taxon>
        <taxon>Pseudomonadati</taxon>
        <taxon>Pseudomonadota</taxon>
        <taxon>Gammaproteobacteria</taxon>
        <taxon>Oceanospirillales</taxon>
        <taxon>Oceanospirillaceae</taxon>
        <taxon>Neptunomonas</taxon>
    </lineage>
</organism>
<feature type="domain" description="HTH araC/xylS-type" evidence="3">
    <location>
        <begin position="219"/>
        <end position="317"/>
    </location>
</feature>
<dbReference type="PROSITE" id="PS01124">
    <property type="entry name" value="HTH_ARAC_FAMILY_2"/>
    <property type="match status" value="1"/>
</dbReference>
<evidence type="ECO:0000256" key="1">
    <source>
        <dbReference type="ARBA" id="ARBA00023015"/>
    </source>
</evidence>
<dbReference type="AlphaFoldDB" id="A0A7R6SX23"/>
<sequence>MTISRIFIGIIDYPGALQSAVQGLREMFVAANRICVQQNLNIAFDIEIYNVEQVATFSNKTFLKDKQQSNSLHVVILPPCLEGEYYICPDQHLKAWLLEQRSQGVILCSVCAGAFILAACGLLDHRPATTHWGLTERFNKTYPKVHLDSNKILINDTDLMTAGGLMAWLDLGLELVAQFTQARIMRLLGKYLIVDTGSREQRYYRSFVPALNHGDQAVLTVQHHLQVNFAKNISMRDLAALSCLGERTFLRRFVKATELKPSQYLQQLRIQKACDRIESSHDSVELIATKVGYEDVSAFRKVFIKTMGLTPREFRHRFAH</sequence>
<dbReference type="InterPro" id="IPR002818">
    <property type="entry name" value="DJ-1/PfpI"/>
</dbReference>
<dbReference type="GO" id="GO:0043565">
    <property type="term" value="F:sequence-specific DNA binding"/>
    <property type="evidence" value="ECO:0007669"/>
    <property type="project" value="InterPro"/>
</dbReference>
<protein>
    <submittedName>
        <fullName evidence="4">AraC family transcriptional regulator</fullName>
    </submittedName>
</protein>
<dbReference type="Pfam" id="PF01965">
    <property type="entry name" value="DJ-1_PfpI"/>
    <property type="match status" value="1"/>
</dbReference>
<dbReference type="SUPFAM" id="SSF46689">
    <property type="entry name" value="Homeodomain-like"/>
    <property type="match status" value="2"/>
</dbReference>
<dbReference type="PANTHER" id="PTHR43130:SF3">
    <property type="entry name" value="HTH-TYPE TRANSCRIPTIONAL REGULATOR RV1931C"/>
    <property type="match status" value="1"/>
</dbReference>
<evidence type="ECO:0000259" key="3">
    <source>
        <dbReference type="PROSITE" id="PS01124"/>
    </source>
</evidence>
<dbReference type="EMBL" id="AP014546">
    <property type="protein sequence ID" value="BBB31036.1"/>
    <property type="molecule type" value="Genomic_DNA"/>
</dbReference>
<dbReference type="SUPFAM" id="SSF52317">
    <property type="entry name" value="Class I glutamine amidotransferase-like"/>
    <property type="match status" value="1"/>
</dbReference>
<keyword evidence="5" id="KW-1185">Reference proteome</keyword>
<evidence type="ECO:0000313" key="4">
    <source>
        <dbReference type="EMBL" id="BBB31036.1"/>
    </source>
</evidence>
<reference evidence="4 5" key="1">
    <citation type="journal article" date="2008" name="Int. J. Syst. Evol. Microbiol.">
        <title>Neptunomonas japonica sp. nov., an Osedax japonicus symbiont-like bacterium isolated from sediment adjacent to sperm whale carcasses off Kagoshima, Japan.</title>
        <authorList>
            <person name="Miyazaki M."/>
            <person name="Nogi Y."/>
            <person name="Fujiwara Y."/>
            <person name="Kawato M."/>
            <person name="Kubokawa K."/>
            <person name="Horikoshi K."/>
        </authorList>
    </citation>
    <scope>NUCLEOTIDE SEQUENCE [LARGE SCALE GENOMIC DNA]</scope>
    <source>
        <strain evidence="4 5">JAMM 1380</strain>
    </source>
</reference>
<dbReference type="Gene3D" id="1.10.10.60">
    <property type="entry name" value="Homeodomain-like"/>
    <property type="match status" value="2"/>
</dbReference>
<dbReference type="RefSeq" id="WP_201348170.1">
    <property type="nucleotide sequence ID" value="NZ_AP014546.1"/>
</dbReference>
<evidence type="ECO:0000256" key="2">
    <source>
        <dbReference type="ARBA" id="ARBA00023163"/>
    </source>
</evidence>
<dbReference type="PANTHER" id="PTHR43130">
    <property type="entry name" value="ARAC-FAMILY TRANSCRIPTIONAL REGULATOR"/>
    <property type="match status" value="1"/>
</dbReference>
<name>A0A7R6SX23_9GAMM</name>
<dbReference type="Pfam" id="PF12833">
    <property type="entry name" value="HTH_18"/>
    <property type="match status" value="1"/>
</dbReference>
<keyword evidence="1" id="KW-0805">Transcription regulation</keyword>
<keyword evidence="2" id="KW-0804">Transcription</keyword>
<dbReference type="InterPro" id="IPR009057">
    <property type="entry name" value="Homeodomain-like_sf"/>
</dbReference>
<dbReference type="Proteomes" id="UP000595332">
    <property type="component" value="Chromosome"/>
</dbReference>
<dbReference type="InterPro" id="IPR018060">
    <property type="entry name" value="HTH_AraC"/>
</dbReference>
<accession>A0A7R6SX23</accession>
<dbReference type="GO" id="GO:0003700">
    <property type="term" value="F:DNA-binding transcription factor activity"/>
    <property type="evidence" value="ECO:0007669"/>
    <property type="project" value="InterPro"/>
</dbReference>
<dbReference type="SMART" id="SM00342">
    <property type="entry name" value="HTH_ARAC"/>
    <property type="match status" value="1"/>
</dbReference>